<dbReference type="Pfam" id="PF02749">
    <property type="entry name" value="QRPTase_N"/>
    <property type="match status" value="1"/>
</dbReference>
<dbReference type="Pfam" id="PF01729">
    <property type="entry name" value="QRPTase_C"/>
    <property type="match status" value="1"/>
</dbReference>
<feature type="domain" description="Quinolinate phosphoribosyl transferase N-terminal" evidence="6">
    <location>
        <begin position="209"/>
        <end position="292"/>
    </location>
</feature>
<evidence type="ECO:0000256" key="2">
    <source>
        <dbReference type="ARBA" id="ARBA00019205"/>
    </source>
</evidence>
<protein>
    <recommendedName>
        <fullName evidence="2">Putative pyrophosphorylase ModD</fullName>
    </recommendedName>
</protein>
<dbReference type="InterPro" id="IPR013785">
    <property type="entry name" value="Aldolase_TIM"/>
</dbReference>
<dbReference type="InterPro" id="IPR036068">
    <property type="entry name" value="Nicotinate_pribotase-like_C"/>
</dbReference>
<dbReference type="GO" id="GO:0034213">
    <property type="term" value="P:quinolinate catabolic process"/>
    <property type="evidence" value="ECO:0007669"/>
    <property type="project" value="TreeGrafter"/>
</dbReference>
<comment type="similarity">
    <text evidence="1">Belongs to the NadC/ModD family.</text>
</comment>
<sequence length="475" mass="50764">MAHPLSNWVSHHRQTHPAAPYGSTAAGDVPADIVHILASVLRHVQDGELPLFAWTLGLPQPSLLSLIERCFPEIGPLERMDDNDYADIGKIVPERYRQLVAALSAHRADSLNPEYADWLARAIAAAALGHRELWRDLGLSGHESVPALFQRHFPSFSAGLTRVPDWKSLLLAAAAPHPQEHAGGEFANAVFFDEAQIDSWIGEDAPLLDLTTQLLGIGTRPARMRLRSRQATVVACTEEAVRLVERCGGRVERFVPSGSRVAAGQVLLSATGRADALLRAWKVAQNLLEYACGVATATAAMVDAVRAVNPDVAVLTTRKYPPGLRKLALKATLAGGAFPHRLGLGETLLVFPQHRALLDDWDVLRERLARVCGALSEKKVVIEAHDLDDAWQALAAGASVIQFDKLAPDALRAACNALRAHDGELALIAAGGIHAGNAADYAGCGVDALVTSSLHYAPPADIGVGIEPWPAADGV</sequence>
<evidence type="ECO:0000256" key="1">
    <source>
        <dbReference type="ARBA" id="ARBA00009400"/>
    </source>
</evidence>
<dbReference type="CDD" id="cd01573">
    <property type="entry name" value="modD_like"/>
    <property type="match status" value="1"/>
</dbReference>
<dbReference type="STRING" id="1122240.GCA_000620105_02743"/>
<dbReference type="GO" id="GO:0005737">
    <property type="term" value="C:cytoplasm"/>
    <property type="evidence" value="ECO:0007669"/>
    <property type="project" value="TreeGrafter"/>
</dbReference>
<organism evidence="7 8">
    <name type="scientific">Microvirgula aerodenitrificans</name>
    <dbReference type="NCBI Taxonomy" id="57480"/>
    <lineage>
        <taxon>Bacteria</taxon>
        <taxon>Pseudomonadati</taxon>
        <taxon>Pseudomonadota</taxon>
        <taxon>Betaproteobacteria</taxon>
        <taxon>Neisseriales</taxon>
        <taxon>Aquaspirillaceae</taxon>
        <taxon>Microvirgula</taxon>
    </lineage>
</organism>
<feature type="domain" description="Quinolinate phosphoribosyl transferase C-terminal" evidence="5">
    <location>
        <begin position="294"/>
        <end position="463"/>
    </location>
</feature>
<dbReference type="Gene3D" id="3.90.1170.20">
    <property type="entry name" value="Quinolinate phosphoribosyl transferase, N-terminal domain"/>
    <property type="match status" value="1"/>
</dbReference>
<dbReference type="OrthoDB" id="192277at2"/>
<evidence type="ECO:0000313" key="7">
    <source>
        <dbReference type="EMBL" id="AVY95372.1"/>
    </source>
</evidence>
<accession>A0A2S0PDF8</accession>
<dbReference type="AlphaFoldDB" id="A0A2S0PDF8"/>
<reference evidence="7 8" key="1">
    <citation type="submission" date="2018-04" db="EMBL/GenBank/DDBJ databases">
        <title>Denitrifier Microvirgula.</title>
        <authorList>
            <person name="Anderson E."/>
            <person name="Jang J."/>
            <person name="Ishii S."/>
        </authorList>
    </citation>
    <scope>NUCLEOTIDE SEQUENCE [LARGE SCALE GENOMIC DNA]</scope>
    <source>
        <strain evidence="7 8">BE2.4</strain>
    </source>
</reference>
<dbReference type="PANTHER" id="PTHR32179">
    <property type="entry name" value="NICOTINATE-NUCLEOTIDE PYROPHOSPHORYLASE [CARBOXYLATING]"/>
    <property type="match status" value="1"/>
</dbReference>
<dbReference type="GO" id="GO:0004514">
    <property type="term" value="F:nicotinate-nucleotide diphosphorylase (carboxylating) activity"/>
    <property type="evidence" value="ECO:0007669"/>
    <property type="project" value="InterPro"/>
</dbReference>
<evidence type="ECO:0000259" key="5">
    <source>
        <dbReference type="Pfam" id="PF01729"/>
    </source>
</evidence>
<dbReference type="InterPro" id="IPR027277">
    <property type="entry name" value="NadC/ModD"/>
</dbReference>
<dbReference type="Gene3D" id="3.20.20.70">
    <property type="entry name" value="Aldolase class I"/>
    <property type="match status" value="1"/>
</dbReference>
<dbReference type="InterPro" id="IPR006242">
    <property type="entry name" value="ModD"/>
</dbReference>
<dbReference type="NCBIfam" id="TIGR01334">
    <property type="entry name" value="modD"/>
    <property type="match status" value="1"/>
</dbReference>
<dbReference type="Proteomes" id="UP000244173">
    <property type="component" value="Chromosome"/>
</dbReference>
<dbReference type="InterPro" id="IPR037128">
    <property type="entry name" value="Quinolinate_PRibosylTase_N_sf"/>
</dbReference>
<dbReference type="InterPro" id="IPR022412">
    <property type="entry name" value="Quinolinate_PRibosylTrfase_N"/>
</dbReference>
<dbReference type="GO" id="GO:0030151">
    <property type="term" value="F:molybdenum ion binding"/>
    <property type="evidence" value="ECO:0007669"/>
    <property type="project" value="InterPro"/>
</dbReference>
<dbReference type="EMBL" id="CP028519">
    <property type="protein sequence ID" value="AVY95372.1"/>
    <property type="molecule type" value="Genomic_DNA"/>
</dbReference>
<keyword evidence="3" id="KW-0328">Glycosyltransferase</keyword>
<dbReference type="SUPFAM" id="SSF54675">
    <property type="entry name" value="Nicotinate/Quinolinate PRTase N-terminal domain-like"/>
    <property type="match status" value="1"/>
</dbReference>
<evidence type="ECO:0000259" key="6">
    <source>
        <dbReference type="Pfam" id="PF02749"/>
    </source>
</evidence>
<keyword evidence="8" id="KW-1185">Reference proteome</keyword>
<evidence type="ECO:0000256" key="3">
    <source>
        <dbReference type="ARBA" id="ARBA00022676"/>
    </source>
</evidence>
<dbReference type="InterPro" id="IPR002638">
    <property type="entry name" value="Quinolinate_PRibosylTrfase_C"/>
</dbReference>
<evidence type="ECO:0000256" key="4">
    <source>
        <dbReference type="ARBA" id="ARBA00022679"/>
    </source>
</evidence>
<dbReference type="Pfam" id="PF04891">
    <property type="entry name" value="NifQ"/>
    <property type="match status" value="1"/>
</dbReference>
<proteinExistence type="inferred from homology"/>
<dbReference type="PANTHER" id="PTHR32179:SF4">
    <property type="entry name" value="PYROPHOSPHORYLASE MODD-RELATED"/>
    <property type="match status" value="1"/>
</dbReference>
<evidence type="ECO:0000313" key="8">
    <source>
        <dbReference type="Proteomes" id="UP000244173"/>
    </source>
</evidence>
<dbReference type="SUPFAM" id="SSF51690">
    <property type="entry name" value="Nicotinate/Quinolinate PRTase C-terminal domain-like"/>
    <property type="match status" value="1"/>
</dbReference>
<dbReference type="RefSeq" id="WP_107889907.1">
    <property type="nucleotide sequence ID" value="NZ_CP028519.1"/>
</dbReference>
<gene>
    <name evidence="7" type="primary">modD</name>
    <name evidence="7" type="ORF">DAI18_15970</name>
</gene>
<keyword evidence="4" id="KW-0808">Transferase</keyword>
<dbReference type="InterPro" id="IPR006975">
    <property type="entry name" value="NifQ"/>
</dbReference>
<dbReference type="GO" id="GO:0009399">
    <property type="term" value="P:nitrogen fixation"/>
    <property type="evidence" value="ECO:0007669"/>
    <property type="project" value="InterPro"/>
</dbReference>
<dbReference type="GO" id="GO:0009435">
    <property type="term" value="P:NAD+ biosynthetic process"/>
    <property type="evidence" value="ECO:0007669"/>
    <property type="project" value="InterPro"/>
</dbReference>
<dbReference type="KEGG" id="maer:DAI18_15970"/>
<name>A0A2S0PDF8_9NEIS</name>